<dbReference type="Pfam" id="PF06114">
    <property type="entry name" value="Peptidase_M78"/>
    <property type="match status" value="1"/>
</dbReference>
<sequence>MTTPRLQAALVSEQWLSGKHLADALPVDCIQIAESLGIKVQGAPLKDEFQGALFITPDVTAIIYNENIKENGRKNFTIAHEIGHYCLHSDREEVQCRLEDMGAFSLTPHGKEIEKEANEFAACLLMPEKDVQQQLLGKNLDIKLVLELALRYGTTVTATACQMVHVSDMPLAVVMLNEDNSTKWCLRNSHFRDFFIKKGTQINLQEHLSEEQSPTYQGIWFPSPVKTVWDLKASSLDMEEYKQRIYMISGSKLA</sequence>
<dbReference type="InterPro" id="IPR010359">
    <property type="entry name" value="IrrE_HExxH"/>
</dbReference>
<dbReference type="RefSeq" id="WP_162475424.1">
    <property type="nucleotide sequence ID" value="NZ_LJAM02000149.1"/>
</dbReference>
<dbReference type="Gene3D" id="1.10.10.2910">
    <property type="match status" value="1"/>
</dbReference>
<dbReference type="InterPro" id="IPR052345">
    <property type="entry name" value="Rad_response_metalloprotease"/>
</dbReference>
<dbReference type="PANTHER" id="PTHR43236">
    <property type="entry name" value="ANTITOXIN HIGA1"/>
    <property type="match status" value="1"/>
</dbReference>
<organism evidence="2 3">
    <name type="scientific">Candidatus Erwinia dacicola</name>
    <dbReference type="NCBI Taxonomy" id="252393"/>
    <lineage>
        <taxon>Bacteria</taxon>
        <taxon>Pseudomonadati</taxon>
        <taxon>Pseudomonadota</taxon>
        <taxon>Gammaproteobacteria</taxon>
        <taxon>Enterobacterales</taxon>
        <taxon>Erwiniaceae</taxon>
        <taxon>Erwinia</taxon>
    </lineage>
</organism>
<proteinExistence type="predicted"/>
<evidence type="ECO:0000259" key="1">
    <source>
        <dbReference type="Pfam" id="PF06114"/>
    </source>
</evidence>
<reference evidence="2" key="1">
    <citation type="submission" date="2018-04" db="EMBL/GenBank/DDBJ databases">
        <title>Genomes of the Obligate Erwinia dacicola and Facultative Enterobacter sp. OLF Endosymbionts of the Olive Fruit fly, Bactrocera oleae.</title>
        <authorList>
            <person name="Estes A.M."/>
            <person name="Hearn D.J."/>
            <person name="Agarwal S."/>
            <person name="Pierson E.A."/>
            <person name="Dunning-Hotopp J.C."/>
        </authorList>
    </citation>
    <scope>NUCLEOTIDE SEQUENCE [LARGE SCALE GENOMIC DNA]</scope>
    <source>
        <strain evidence="2">Oroville</strain>
    </source>
</reference>
<dbReference type="Proteomes" id="UP000244334">
    <property type="component" value="Unassembled WGS sequence"/>
</dbReference>
<protein>
    <recommendedName>
        <fullName evidence="1">IrrE N-terminal-like domain-containing protein</fullName>
    </recommendedName>
</protein>
<gene>
    <name evidence="2" type="ORF">ACZ87_01789</name>
</gene>
<dbReference type="EMBL" id="LJAM02000149">
    <property type="protein sequence ID" value="RAP71402.1"/>
    <property type="molecule type" value="Genomic_DNA"/>
</dbReference>
<dbReference type="PANTHER" id="PTHR43236:SF1">
    <property type="entry name" value="BLL7220 PROTEIN"/>
    <property type="match status" value="1"/>
</dbReference>
<name>A0A328TPH2_9GAMM</name>
<evidence type="ECO:0000313" key="3">
    <source>
        <dbReference type="Proteomes" id="UP000244334"/>
    </source>
</evidence>
<feature type="domain" description="IrrE N-terminal-like" evidence="1">
    <location>
        <begin position="33"/>
        <end position="158"/>
    </location>
</feature>
<evidence type="ECO:0000313" key="2">
    <source>
        <dbReference type="EMBL" id="RAP71402.1"/>
    </source>
</evidence>
<accession>A0A328TPH2</accession>
<comment type="caution">
    <text evidence="2">The sequence shown here is derived from an EMBL/GenBank/DDBJ whole genome shotgun (WGS) entry which is preliminary data.</text>
</comment>
<keyword evidence="3" id="KW-1185">Reference proteome</keyword>
<dbReference type="AlphaFoldDB" id="A0A328TPH2"/>